<reference evidence="1" key="1">
    <citation type="journal article" date="2023" name="Mol. Phylogenet. Evol.">
        <title>Genome-scale phylogeny and comparative genomics of the fungal order Sordariales.</title>
        <authorList>
            <person name="Hensen N."/>
            <person name="Bonometti L."/>
            <person name="Westerberg I."/>
            <person name="Brannstrom I.O."/>
            <person name="Guillou S."/>
            <person name="Cros-Aarteil S."/>
            <person name="Calhoun S."/>
            <person name="Haridas S."/>
            <person name="Kuo A."/>
            <person name="Mondo S."/>
            <person name="Pangilinan J."/>
            <person name="Riley R."/>
            <person name="LaButti K."/>
            <person name="Andreopoulos B."/>
            <person name="Lipzen A."/>
            <person name="Chen C."/>
            <person name="Yan M."/>
            <person name="Daum C."/>
            <person name="Ng V."/>
            <person name="Clum A."/>
            <person name="Steindorff A."/>
            <person name="Ohm R.A."/>
            <person name="Martin F."/>
            <person name="Silar P."/>
            <person name="Natvig D.O."/>
            <person name="Lalanne C."/>
            <person name="Gautier V."/>
            <person name="Ament-Velasquez S.L."/>
            <person name="Kruys A."/>
            <person name="Hutchinson M.I."/>
            <person name="Powell A.J."/>
            <person name="Barry K."/>
            <person name="Miller A.N."/>
            <person name="Grigoriev I.V."/>
            <person name="Debuchy R."/>
            <person name="Gladieux P."/>
            <person name="Hiltunen Thoren M."/>
            <person name="Johannesson H."/>
        </authorList>
    </citation>
    <scope>NUCLEOTIDE SEQUENCE</scope>
    <source>
        <strain evidence="1">CBS 508.74</strain>
    </source>
</reference>
<proteinExistence type="predicted"/>
<dbReference type="RefSeq" id="XP_064672357.1">
    <property type="nucleotide sequence ID" value="XM_064817519.1"/>
</dbReference>
<evidence type="ECO:0000313" key="2">
    <source>
        <dbReference type="Proteomes" id="UP001302812"/>
    </source>
</evidence>
<protein>
    <submittedName>
        <fullName evidence="1">Uncharacterized protein</fullName>
    </submittedName>
</protein>
<evidence type="ECO:0000313" key="1">
    <source>
        <dbReference type="EMBL" id="KAK4114787.1"/>
    </source>
</evidence>
<accession>A0AAN6YV09</accession>
<keyword evidence="2" id="KW-1185">Reference proteome</keyword>
<dbReference type="GeneID" id="89941644"/>
<reference evidence="1" key="2">
    <citation type="submission" date="2023-05" db="EMBL/GenBank/DDBJ databases">
        <authorList>
            <consortium name="Lawrence Berkeley National Laboratory"/>
            <person name="Steindorff A."/>
            <person name="Hensen N."/>
            <person name="Bonometti L."/>
            <person name="Westerberg I."/>
            <person name="Brannstrom I.O."/>
            <person name="Guillou S."/>
            <person name="Cros-Aarteil S."/>
            <person name="Calhoun S."/>
            <person name="Haridas S."/>
            <person name="Kuo A."/>
            <person name="Mondo S."/>
            <person name="Pangilinan J."/>
            <person name="Riley R."/>
            <person name="Labutti K."/>
            <person name="Andreopoulos B."/>
            <person name="Lipzen A."/>
            <person name="Chen C."/>
            <person name="Yanf M."/>
            <person name="Daum C."/>
            <person name="Ng V."/>
            <person name="Clum A."/>
            <person name="Ohm R."/>
            <person name="Martin F."/>
            <person name="Silar P."/>
            <person name="Natvig D."/>
            <person name="Lalanne C."/>
            <person name="Gautier V."/>
            <person name="Ament-Velasquez S.L."/>
            <person name="Kruys A."/>
            <person name="Hutchinson M.I."/>
            <person name="Powell A.J."/>
            <person name="Barry K."/>
            <person name="Miller A.N."/>
            <person name="Grigoriev I.V."/>
            <person name="Debuchy R."/>
            <person name="Gladieux P."/>
            <person name="Thoren M.H."/>
            <person name="Johannesson H."/>
        </authorList>
    </citation>
    <scope>NUCLEOTIDE SEQUENCE</scope>
    <source>
        <strain evidence="1">CBS 508.74</strain>
    </source>
</reference>
<gene>
    <name evidence="1" type="ORF">N656DRAFT_796410</name>
</gene>
<sequence>MALFDDLPVELLRQIAGDIKNIDDLLNFRKASAKIYFATSDIFARRVQNLRWIVAPHSLNILENMIGNNAALAGELRVLRLTSHYIPMFHYQLFNLRPGLWNMFADYSDSPECQAFVMAQGQFIHTRADLATLIRILDQLPSLEHLEVTDGQYVRDSIAKEFQIYEPSRCYGLDNAARVPGLRYDSLASPVQVYWTMGIVMGMNPGMSGLAYNFHLVLLALAATRHPIRSLRIWHWDNDNVMDHVSVEAVIVRTWHYITPDKEEILNGLAASFADLRTFSLMLRYKHDVRGEYTDQETWLADILQQAPNLRHLCLMFDNTINNTVQNHATLARYFSTFSQRVMLRNLRVLELLDATVRYIDVSNLVRRVRKTMTRFKLYNTVLVGGTWNSFFRMLHIMYTAMYNSHNPDYDASSVPEQIWLGFSWLKEVRRAGTSTINGQEPAECPNRILVFDHRGRDGCMSCHNPVWIRRRRFCIHASFACDLKRREMETGRIPTGLQVLLDAELEDF</sequence>
<dbReference type="AlphaFoldDB" id="A0AAN6YV09"/>
<organism evidence="1 2">
    <name type="scientific">Canariomyces notabilis</name>
    <dbReference type="NCBI Taxonomy" id="2074819"/>
    <lineage>
        <taxon>Eukaryota</taxon>
        <taxon>Fungi</taxon>
        <taxon>Dikarya</taxon>
        <taxon>Ascomycota</taxon>
        <taxon>Pezizomycotina</taxon>
        <taxon>Sordariomycetes</taxon>
        <taxon>Sordariomycetidae</taxon>
        <taxon>Sordariales</taxon>
        <taxon>Chaetomiaceae</taxon>
        <taxon>Canariomyces</taxon>
    </lineage>
</organism>
<name>A0AAN6YV09_9PEZI</name>
<dbReference type="Proteomes" id="UP001302812">
    <property type="component" value="Unassembled WGS sequence"/>
</dbReference>
<dbReference type="EMBL" id="MU853336">
    <property type="protein sequence ID" value="KAK4114787.1"/>
    <property type="molecule type" value="Genomic_DNA"/>
</dbReference>
<comment type="caution">
    <text evidence="1">The sequence shown here is derived from an EMBL/GenBank/DDBJ whole genome shotgun (WGS) entry which is preliminary data.</text>
</comment>